<dbReference type="Gene3D" id="3.80.10.10">
    <property type="entry name" value="Ribonuclease Inhibitor"/>
    <property type="match status" value="2"/>
</dbReference>
<gene>
    <name evidence="2" type="ORF">CU098_003485</name>
</gene>
<dbReference type="PANTHER" id="PTHR13318">
    <property type="entry name" value="PARTNER OF PAIRED, ISOFORM B-RELATED"/>
    <property type="match status" value="1"/>
</dbReference>
<dbReference type="Proteomes" id="UP000253551">
    <property type="component" value="Unassembled WGS sequence"/>
</dbReference>
<accession>A0A367JL82</accession>
<dbReference type="Pfam" id="PF25372">
    <property type="entry name" value="DUF7885"/>
    <property type="match status" value="1"/>
</dbReference>
<dbReference type="PANTHER" id="PTHR13318:SF190">
    <property type="entry name" value="PARTNER OF PAIRED, ISOFORM B"/>
    <property type="match status" value="1"/>
</dbReference>
<dbReference type="InterPro" id="IPR006553">
    <property type="entry name" value="Leu-rich_rpt_Cys-con_subtyp"/>
</dbReference>
<evidence type="ECO:0000259" key="1">
    <source>
        <dbReference type="Pfam" id="PF25372"/>
    </source>
</evidence>
<dbReference type="EMBL" id="PJQM01003113">
    <property type="protein sequence ID" value="RCH90710.1"/>
    <property type="molecule type" value="Genomic_DNA"/>
</dbReference>
<dbReference type="SUPFAM" id="SSF52047">
    <property type="entry name" value="RNI-like"/>
    <property type="match status" value="1"/>
</dbReference>
<dbReference type="AlphaFoldDB" id="A0A367JL82"/>
<proteinExistence type="predicted"/>
<protein>
    <recommendedName>
        <fullName evidence="1">F-box/LRR-repeat protein 15-like leucin rich repeat domain-containing protein</fullName>
    </recommendedName>
</protein>
<name>A0A367JL82_RHIST</name>
<dbReference type="STRING" id="4846.A0A367JL82"/>
<organism evidence="2 3">
    <name type="scientific">Rhizopus stolonifer</name>
    <name type="common">Rhizopus nigricans</name>
    <dbReference type="NCBI Taxonomy" id="4846"/>
    <lineage>
        <taxon>Eukaryota</taxon>
        <taxon>Fungi</taxon>
        <taxon>Fungi incertae sedis</taxon>
        <taxon>Mucoromycota</taxon>
        <taxon>Mucoromycotina</taxon>
        <taxon>Mucoromycetes</taxon>
        <taxon>Mucorales</taxon>
        <taxon>Mucorineae</taxon>
        <taxon>Rhizopodaceae</taxon>
        <taxon>Rhizopus</taxon>
    </lineage>
</organism>
<comment type="caution">
    <text evidence="2">The sequence shown here is derived from an EMBL/GenBank/DDBJ whole genome shotgun (WGS) entry which is preliminary data.</text>
</comment>
<evidence type="ECO:0000313" key="2">
    <source>
        <dbReference type="EMBL" id="RCH90710.1"/>
    </source>
</evidence>
<keyword evidence="3" id="KW-1185">Reference proteome</keyword>
<dbReference type="SMART" id="SM00367">
    <property type="entry name" value="LRR_CC"/>
    <property type="match status" value="10"/>
</dbReference>
<reference evidence="2 3" key="1">
    <citation type="journal article" date="2018" name="G3 (Bethesda)">
        <title>Phylogenetic and Phylogenomic Definition of Rhizopus Species.</title>
        <authorList>
            <person name="Gryganskyi A.P."/>
            <person name="Golan J."/>
            <person name="Dolatabadi S."/>
            <person name="Mondo S."/>
            <person name="Robb S."/>
            <person name="Idnurm A."/>
            <person name="Muszewska A."/>
            <person name="Steczkiewicz K."/>
            <person name="Masonjones S."/>
            <person name="Liao H.L."/>
            <person name="Gajdeczka M.T."/>
            <person name="Anike F."/>
            <person name="Vuek A."/>
            <person name="Anishchenko I.M."/>
            <person name="Voigt K."/>
            <person name="de Hoog G.S."/>
            <person name="Smith M.E."/>
            <person name="Heitman J."/>
            <person name="Vilgalys R."/>
            <person name="Stajich J.E."/>
        </authorList>
    </citation>
    <scope>NUCLEOTIDE SEQUENCE [LARGE SCALE GENOMIC DNA]</scope>
    <source>
        <strain evidence="2 3">LSU 92-RS-03</strain>
    </source>
</reference>
<dbReference type="InterPro" id="IPR057207">
    <property type="entry name" value="FBXL15_LRR"/>
</dbReference>
<dbReference type="OrthoDB" id="550575at2759"/>
<dbReference type="GO" id="GO:0031146">
    <property type="term" value="P:SCF-dependent proteasomal ubiquitin-dependent protein catabolic process"/>
    <property type="evidence" value="ECO:0007669"/>
    <property type="project" value="TreeGrafter"/>
</dbReference>
<evidence type="ECO:0000313" key="3">
    <source>
        <dbReference type="Proteomes" id="UP000253551"/>
    </source>
</evidence>
<dbReference type="GO" id="GO:0019005">
    <property type="term" value="C:SCF ubiquitin ligase complex"/>
    <property type="evidence" value="ECO:0007669"/>
    <property type="project" value="TreeGrafter"/>
</dbReference>
<sequence length="394" mass="44013">MVCRTWHQLVFDGSLWSIIDMHQFYKSIPIECLLKFIHASGPCLRIANFRGCIQLTGHALRTLVNECPFVETLIIKDCRGLSAASINYLLQQASQLKILDVSGLDSMKPSIVPFKLDKLQKLNMSWCRHMTGKGICFITQSCSQLTYLKLNGCAGLDETTMATLGRQLPSLVYLSLATCTSLTDASLLAFVEHRPLQLTHLNLSNCTRLTDGALRSIAIYTSSLTHLELSGCVLLSDQGFSFLCIRLQTLEYMDLEDIQQITSTTVLSIANHQPHLKHLCLSNCTHISDEAIIRLVSACRDLNHLELDNCNVSDVVLQTMADHLVQSPKYFHVQVLDCSHITESGIQEALTKASPMLTIKSFYSSLEPYHDSIVSRAISVHTINRTRQSQCIIL</sequence>
<dbReference type="InterPro" id="IPR032675">
    <property type="entry name" value="LRR_dom_sf"/>
</dbReference>
<feature type="domain" description="F-box/LRR-repeat protein 15-like leucin rich repeat" evidence="1">
    <location>
        <begin position="171"/>
        <end position="311"/>
    </location>
</feature>